<dbReference type="Gene3D" id="2.60.120.620">
    <property type="entry name" value="q2cbj1_9rhob like domain"/>
    <property type="match status" value="1"/>
</dbReference>
<gene>
    <name evidence="1" type="ORF">NC595_06415</name>
</gene>
<accession>A0ABT1F8I8</accession>
<name>A0ABT1F8I8_9GAMM</name>
<dbReference type="Proteomes" id="UP001204615">
    <property type="component" value="Unassembled WGS sequence"/>
</dbReference>
<proteinExistence type="predicted"/>
<keyword evidence="2" id="KW-1185">Reference proteome</keyword>
<organism evidence="1 2">
    <name type="scientific">Dyella lutea</name>
    <dbReference type="NCBI Taxonomy" id="2950441"/>
    <lineage>
        <taxon>Bacteria</taxon>
        <taxon>Pseudomonadati</taxon>
        <taxon>Pseudomonadota</taxon>
        <taxon>Gammaproteobacteria</taxon>
        <taxon>Lysobacterales</taxon>
        <taxon>Rhodanobacteraceae</taxon>
        <taxon>Dyella</taxon>
    </lineage>
</organism>
<dbReference type="Pfam" id="PF05721">
    <property type="entry name" value="PhyH"/>
    <property type="match status" value="1"/>
</dbReference>
<comment type="caution">
    <text evidence="1">The sequence shown here is derived from an EMBL/GenBank/DDBJ whole genome shotgun (WGS) entry which is preliminary data.</text>
</comment>
<dbReference type="InterPro" id="IPR008775">
    <property type="entry name" value="Phytyl_CoA_dOase-like"/>
</dbReference>
<dbReference type="SUPFAM" id="SSF51197">
    <property type="entry name" value="Clavaminate synthase-like"/>
    <property type="match status" value="1"/>
</dbReference>
<protein>
    <submittedName>
        <fullName evidence="1">Phytanoyl-CoA dioxygenase family protein</fullName>
    </submittedName>
</protein>
<reference evidence="1 2" key="1">
    <citation type="submission" date="2022-06" db="EMBL/GenBank/DDBJ databases">
        <title>Dyella sp. Sa strain:Sa Genome sequencing.</title>
        <authorList>
            <person name="Park S."/>
        </authorList>
    </citation>
    <scope>NUCLEOTIDE SEQUENCE [LARGE SCALE GENOMIC DNA]</scope>
    <source>
        <strain evidence="1 2">Sa</strain>
    </source>
</reference>
<keyword evidence="1" id="KW-0560">Oxidoreductase</keyword>
<evidence type="ECO:0000313" key="2">
    <source>
        <dbReference type="Proteomes" id="UP001204615"/>
    </source>
</evidence>
<keyword evidence="1" id="KW-0223">Dioxygenase</keyword>
<sequence>MLDRETCGCAAQWLDGASSGAGTRQALSFPWMTPIVQAVRRHPSIAGLLPPGAVAVQCTLFRKSIGHNWLVAMHQDLSIPVREHVAAGGLRGWSKKEGAWFVQAPQDVLEAMVAVRLHLDDCGPADGPLRVIAGSHRQGIIPRAVPLGDYGAMRECIAVTGDAWVMRPLLLHASSRAGGSSARRVLHLLFGPPELPLGLRWRETV</sequence>
<dbReference type="GO" id="GO:0051213">
    <property type="term" value="F:dioxygenase activity"/>
    <property type="evidence" value="ECO:0007669"/>
    <property type="project" value="UniProtKB-KW"/>
</dbReference>
<evidence type="ECO:0000313" key="1">
    <source>
        <dbReference type="EMBL" id="MCP1373692.1"/>
    </source>
</evidence>
<dbReference type="EMBL" id="JAMZEK010000001">
    <property type="protein sequence ID" value="MCP1373692.1"/>
    <property type="molecule type" value="Genomic_DNA"/>
</dbReference>